<dbReference type="GO" id="GO:0016787">
    <property type="term" value="F:hydrolase activity"/>
    <property type="evidence" value="ECO:0007669"/>
    <property type="project" value="UniProtKB-KW"/>
</dbReference>
<evidence type="ECO:0000313" key="3">
    <source>
        <dbReference type="Proteomes" id="UP001176883"/>
    </source>
</evidence>
<accession>A0ABT8W6F4</accession>
<organism evidence="2 3">
    <name type="scientific">Flavivirga aquimarina</name>
    <dbReference type="NCBI Taxonomy" id="2027862"/>
    <lineage>
        <taxon>Bacteria</taxon>
        <taxon>Pseudomonadati</taxon>
        <taxon>Bacteroidota</taxon>
        <taxon>Flavobacteriia</taxon>
        <taxon>Flavobacteriales</taxon>
        <taxon>Flavobacteriaceae</taxon>
        <taxon>Flavivirga</taxon>
    </lineage>
</organism>
<keyword evidence="2" id="KW-0378">Hydrolase</keyword>
<dbReference type="Proteomes" id="UP001176883">
    <property type="component" value="Unassembled WGS sequence"/>
</dbReference>
<comment type="caution">
    <text evidence="2">The sequence shown here is derived from an EMBL/GenBank/DDBJ whole genome shotgun (WGS) entry which is preliminary data.</text>
</comment>
<dbReference type="InterPro" id="IPR023296">
    <property type="entry name" value="Glyco_hydro_beta-prop_sf"/>
</dbReference>
<dbReference type="CDD" id="cd08994">
    <property type="entry name" value="GH43_62_32_68_117_130-like"/>
    <property type="match status" value="1"/>
</dbReference>
<dbReference type="RefSeq" id="WP_303276380.1">
    <property type="nucleotide sequence ID" value="NZ_JAUOEK010000045.1"/>
</dbReference>
<dbReference type="Gene3D" id="2.115.10.20">
    <property type="entry name" value="Glycosyl hydrolase domain, family 43"/>
    <property type="match status" value="1"/>
</dbReference>
<dbReference type="SUPFAM" id="SSF75005">
    <property type="entry name" value="Arabinanase/levansucrase/invertase"/>
    <property type="match status" value="1"/>
</dbReference>
<keyword evidence="1" id="KW-0732">Signal</keyword>
<sequence>MKNKMKSQKILLLILILGCLSCNNIAKKTKTEDANDKQVTKITTGKMKFEYIGRAAENEGMHVWGSSPIKGKDGKIHLYAAQWSTKTQPENFSGWFKDCEIGHYVSDNPEGPFKYIGVAVQDKDSLFNSPHNPTISNIDGQYQLCFIVNENNDLKTQRIVMYVANDLSDNWRPAKGAEADGTILRQTKDSTVWNYTARLGVSNPSLIKYKGKYLLYHKSVVRKEPKGYVYSYGVVIADAVEGPYVHKPTRVTEEKMPLEDAYAFTMKDSVYLMSRDFRGSLGNRGGGLLWKSGNGFSFPADKTERSYEDLLHYVGEEHLKDAVSYRGKKDGHLERAQLLFKDGIPSYLYLATGVQVKPGYGSSSHVFKISFE</sequence>
<keyword evidence="3" id="KW-1185">Reference proteome</keyword>
<reference evidence="2" key="1">
    <citation type="submission" date="2023-07" db="EMBL/GenBank/DDBJ databases">
        <title>Two novel species in the genus Flavivirga.</title>
        <authorList>
            <person name="Kwon K."/>
        </authorList>
    </citation>
    <scope>NUCLEOTIDE SEQUENCE</scope>
    <source>
        <strain evidence="2">KCTC 52353</strain>
    </source>
</reference>
<evidence type="ECO:0000313" key="2">
    <source>
        <dbReference type="EMBL" id="MDO5968702.1"/>
    </source>
</evidence>
<feature type="chain" id="PRO_5047138808" evidence="1">
    <location>
        <begin position="27"/>
        <end position="372"/>
    </location>
</feature>
<proteinExistence type="predicted"/>
<protein>
    <submittedName>
        <fullName evidence="2">Glycoside hydrolase family protein</fullName>
    </submittedName>
</protein>
<feature type="signal peptide" evidence="1">
    <location>
        <begin position="1"/>
        <end position="26"/>
    </location>
</feature>
<dbReference type="EMBL" id="JAUOEK010000045">
    <property type="protein sequence ID" value="MDO5968702.1"/>
    <property type="molecule type" value="Genomic_DNA"/>
</dbReference>
<name>A0ABT8W6F4_9FLAO</name>
<gene>
    <name evidence="2" type="ORF">Q4Q35_02675</name>
</gene>
<evidence type="ECO:0000256" key="1">
    <source>
        <dbReference type="SAM" id="SignalP"/>
    </source>
</evidence>